<organism evidence="1">
    <name type="scientific">uncultured Caudovirales phage</name>
    <dbReference type="NCBI Taxonomy" id="2100421"/>
    <lineage>
        <taxon>Viruses</taxon>
        <taxon>Duplodnaviria</taxon>
        <taxon>Heunggongvirae</taxon>
        <taxon>Uroviricota</taxon>
        <taxon>Caudoviricetes</taxon>
        <taxon>Peduoviridae</taxon>
        <taxon>Maltschvirus</taxon>
        <taxon>Maltschvirus maltsch</taxon>
    </lineage>
</organism>
<evidence type="ECO:0000313" key="1">
    <source>
        <dbReference type="EMBL" id="CAB4178029.1"/>
    </source>
</evidence>
<sequence>MIQNMNINQEQFLSIISPFIDNIKSLTEASPENRQVELLKILNSVKQFKTTGANNGKTT</sequence>
<dbReference type="EMBL" id="LR796957">
    <property type="protein sequence ID" value="CAB4178029.1"/>
    <property type="molecule type" value="Genomic_DNA"/>
</dbReference>
<proteinExistence type="predicted"/>
<gene>
    <name evidence="1" type="ORF">UFOVP1009_26</name>
</gene>
<accession>A0A6J5Q1L8</accession>
<reference evidence="1" key="1">
    <citation type="submission" date="2020-05" db="EMBL/GenBank/DDBJ databases">
        <authorList>
            <person name="Chiriac C."/>
            <person name="Salcher M."/>
            <person name="Ghai R."/>
            <person name="Kavagutti S V."/>
        </authorList>
    </citation>
    <scope>NUCLEOTIDE SEQUENCE</scope>
</reference>
<protein>
    <submittedName>
        <fullName evidence="1">Uncharacterized protein</fullName>
    </submittedName>
</protein>
<name>A0A6J5Q1L8_9CAUD</name>